<dbReference type="InterPro" id="IPR004441">
    <property type="entry name" value="rRNA_MeTrfase_TrmH"/>
</dbReference>
<comment type="caution">
    <text evidence="4">The sequence shown here is derived from an EMBL/GenBank/DDBJ whole genome shotgun (WGS) entry which is preliminary data.</text>
</comment>
<proteinExistence type="predicted"/>
<accession>A0A1F6DIQ4</accession>
<name>A0A1F6DIQ4_9BACT</name>
<keyword evidence="2" id="KW-0808">Transferase</keyword>
<evidence type="ECO:0000313" key="4">
    <source>
        <dbReference type="EMBL" id="OGG61293.1"/>
    </source>
</evidence>
<protein>
    <recommendedName>
        <fullName evidence="3">tRNA/rRNA methyltransferase SpoU type domain-containing protein</fullName>
    </recommendedName>
</protein>
<keyword evidence="1" id="KW-0489">Methyltransferase</keyword>
<dbReference type="GO" id="GO:0005829">
    <property type="term" value="C:cytosol"/>
    <property type="evidence" value="ECO:0007669"/>
    <property type="project" value="TreeGrafter"/>
</dbReference>
<dbReference type="GO" id="GO:0008173">
    <property type="term" value="F:RNA methyltransferase activity"/>
    <property type="evidence" value="ECO:0007669"/>
    <property type="project" value="InterPro"/>
</dbReference>
<dbReference type="Pfam" id="PF00588">
    <property type="entry name" value="SpoU_methylase"/>
    <property type="match status" value="1"/>
</dbReference>
<dbReference type="AlphaFoldDB" id="A0A1F6DIQ4"/>
<dbReference type="InterPro" id="IPR029028">
    <property type="entry name" value="Alpha/beta_knot_MTases"/>
</dbReference>
<dbReference type="EMBL" id="MFLE01000021">
    <property type="protein sequence ID" value="OGG61293.1"/>
    <property type="molecule type" value="Genomic_DNA"/>
</dbReference>
<dbReference type="GO" id="GO:0032259">
    <property type="term" value="P:methylation"/>
    <property type="evidence" value="ECO:0007669"/>
    <property type="project" value="UniProtKB-KW"/>
</dbReference>
<dbReference type="InterPro" id="IPR029026">
    <property type="entry name" value="tRNA_m1G_MTases_N"/>
</dbReference>
<reference evidence="4 5" key="1">
    <citation type="journal article" date="2016" name="Nat. Commun.">
        <title>Thousands of microbial genomes shed light on interconnected biogeochemical processes in an aquifer system.</title>
        <authorList>
            <person name="Anantharaman K."/>
            <person name="Brown C.T."/>
            <person name="Hug L.A."/>
            <person name="Sharon I."/>
            <person name="Castelle C.J."/>
            <person name="Probst A.J."/>
            <person name="Thomas B.C."/>
            <person name="Singh A."/>
            <person name="Wilkins M.J."/>
            <person name="Karaoz U."/>
            <person name="Brodie E.L."/>
            <person name="Williams K.H."/>
            <person name="Hubbard S.S."/>
            <person name="Banfield J.F."/>
        </authorList>
    </citation>
    <scope>NUCLEOTIDE SEQUENCE [LARGE SCALE GENOMIC DNA]</scope>
</reference>
<dbReference type="PANTHER" id="PTHR46429:SF1">
    <property type="entry name" value="23S RRNA (GUANOSINE-2'-O-)-METHYLTRANSFERASE RLMB"/>
    <property type="match status" value="1"/>
</dbReference>
<evidence type="ECO:0000256" key="2">
    <source>
        <dbReference type="ARBA" id="ARBA00022679"/>
    </source>
</evidence>
<gene>
    <name evidence="4" type="ORF">A3C87_03760</name>
</gene>
<evidence type="ECO:0000313" key="5">
    <source>
        <dbReference type="Proteomes" id="UP000176511"/>
    </source>
</evidence>
<dbReference type="Gene3D" id="3.40.1280.10">
    <property type="match status" value="1"/>
</dbReference>
<evidence type="ECO:0000256" key="1">
    <source>
        <dbReference type="ARBA" id="ARBA00022603"/>
    </source>
</evidence>
<organism evidence="4 5">
    <name type="scientific">Candidatus Kaiserbacteria bacterium RIFCSPHIGHO2_02_FULL_49_34</name>
    <dbReference type="NCBI Taxonomy" id="1798491"/>
    <lineage>
        <taxon>Bacteria</taxon>
        <taxon>Candidatus Kaiseribacteriota</taxon>
    </lineage>
</organism>
<dbReference type="InterPro" id="IPR001537">
    <property type="entry name" value="SpoU_MeTrfase"/>
</dbReference>
<feature type="domain" description="tRNA/rRNA methyltransferase SpoU type" evidence="3">
    <location>
        <begin position="4"/>
        <end position="151"/>
    </location>
</feature>
<evidence type="ECO:0000259" key="3">
    <source>
        <dbReference type="Pfam" id="PF00588"/>
    </source>
</evidence>
<sequence>MKTVYVVLDNVRSAHNVGAIFRTADGAGVAKIFLVGVTPQPIDRFGRRVEEIAKTSLGATESVAWEYCTDVAACIEKLRVLGAEIVAVEQDLRSVVYTAHQPAGDVAYIFGNEIDGVSQEFIAAANAVVEIPLLGIKESLNVATTAGIILFNHRAQGTGMEETV</sequence>
<dbReference type="Proteomes" id="UP000176511">
    <property type="component" value="Unassembled WGS sequence"/>
</dbReference>
<dbReference type="PANTHER" id="PTHR46429">
    <property type="entry name" value="23S RRNA (GUANOSINE-2'-O-)-METHYLTRANSFERASE RLMB"/>
    <property type="match status" value="1"/>
</dbReference>
<dbReference type="GO" id="GO:0003723">
    <property type="term" value="F:RNA binding"/>
    <property type="evidence" value="ECO:0007669"/>
    <property type="project" value="InterPro"/>
</dbReference>
<dbReference type="GO" id="GO:0006396">
    <property type="term" value="P:RNA processing"/>
    <property type="evidence" value="ECO:0007669"/>
    <property type="project" value="InterPro"/>
</dbReference>
<dbReference type="SUPFAM" id="SSF75217">
    <property type="entry name" value="alpha/beta knot"/>
    <property type="match status" value="1"/>
</dbReference>
<dbReference type="STRING" id="1798491.A3C87_03760"/>